<accession>P95817</accession>
<dbReference type="PANTHER" id="PTHR43750">
    <property type="entry name" value="UDP-GLUCOSE 6-DEHYDROGENASE TUAD"/>
    <property type="match status" value="1"/>
</dbReference>
<dbReference type="GO" id="GO:0016616">
    <property type="term" value="F:oxidoreductase activity, acting on the CH-OH group of donors, NAD or NADP as acceptor"/>
    <property type="evidence" value="ECO:0007669"/>
    <property type="project" value="InterPro"/>
</dbReference>
<name>P95817_STREE</name>
<protein>
    <submittedName>
        <fullName evidence="2">CAP3-1</fullName>
    </submittedName>
</protein>
<feature type="domain" description="UDP-glucose/GDP-mannose dehydrogenase N-terminal" evidence="1">
    <location>
        <begin position="1"/>
        <end position="117"/>
    </location>
</feature>
<dbReference type="SUPFAM" id="SSF51735">
    <property type="entry name" value="NAD(P)-binding Rossmann-fold domains"/>
    <property type="match status" value="1"/>
</dbReference>
<dbReference type="InterPro" id="IPR001732">
    <property type="entry name" value="UDP-Glc/GDP-Man_DH_N"/>
</dbReference>
<dbReference type="EMBL" id="S62272">
    <property type="protein sequence ID" value="AAA15848.1"/>
    <property type="molecule type" value="Genomic_DNA"/>
</dbReference>
<dbReference type="PANTHER" id="PTHR43750:SF2">
    <property type="entry name" value="UDP-GLUCOSE 6-DEHYDROGENASE"/>
    <property type="match status" value="1"/>
</dbReference>
<reference evidence="2" key="1">
    <citation type="journal article" date="1993" name="Mol. Gen. Genet.">
        <title>Cloning and sequencing of a gene involved in the synthesis of the capsular polysaccharide of Streptococcus pneumoniae type 3.</title>
        <authorList>
            <person name="Garcia E."/>
            <person name="Garcia P."/>
            <person name="Lopez R."/>
        </authorList>
    </citation>
    <scope>NUCLEOTIDE SEQUENCE</scope>
</reference>
<organism evidence="2">
    <name type="scientific">Streptococcus pneumoniae</name>
    <dbReference type="NCBI Taxonomy" id="1313"/>
    <lineage>
        <taxon>Bacteria</taxon>
        <taxon>Bacillati</taxon>
        <taxon>Bacillota</taxon>
        <taxon>Bacilli</taxon>
        <taxon>Lactobacillales</taxon>
        <taxon>Streptococcaceae</taxon>
        <taxon>Streptococcus</taxon>
    </lineage>
</organism>
<dbReference type="AlphaFoldDB" id="P95817"/>
<dbReference type="GO" id="GO:0051287">
    <property type="term" value="F:NAD binding"/>
    <property type="evidence" value="ECO:0007669"/>
    <property type="project" value="InterPro"/>
</dbReference>
<dbReference type="Pfam" id="PF03721">
    <property type="entry name" value="UDPG_MGDP_dh_N"/>
    <property type="match status" value="1"/>
</dbReference>
<sequence length="138" mass="15365">MKIAIAGSGYVGLSLAVLLAQHHEVKVIDVIKDKVESINNRKSPIKDEAIEKYLVEKELNLEASLDPAHVYKDVEYAIIATPTNYDVDLNQFDTSSVEAAIKTCMEYNDTCTIVIKSLPPKFRNLSKTFSQALLLYSS</sequence>
<proteinExistence type="predicted"/>
<gene>
    <name evidence="2" type="primary">cap3-1</name>
</gene>
<evidence type="ECO:0000259" key="1">
    <source>
        <dbReference type="Pfam" id="PF03721"/>
    </source>
</evidence>
<dbReference type="PIR" id="S35233">
    <property type="entry name" value="S35233"/>
</dbReference>
<evidence type="ECO:0000313" key="2">
    <source>
        <dbReference type="EMBL" id="AAA15848.1"/>
    </source>
</evidence>
<dbReference type="InterPro" id="IPR036291">
    <property type="entry name" value="NAD(P)-bd_dom_sf"/>
</dbReference>
<dbReference type="Gene3D" id="3.40.50.720">
    <property type="entry name" value="NAD(P)-binding Rossmann-like Domain"/>
    <property type="match status" value="1"/>
</dbReference>